<name>A0ABV7UQ63_9GAMM</name>
<proteinExistence type="predicted"/>
<accession>A0ABV7UQ63</accession>
<evidence type="ECO:0008006" key="3">
    <source>
        <dbReference type="Google" id="ProtNLM"/>
    </source>
</evidence>
<sequence length="91" mass="10522">MLPEGFRWAKRHQYDAQDSALVLDSTQVAMLLDRLDGSWFVRLWAHWSIREPLVTRSCTSLDAGRAGIEAWACRHEAQIRDEVARQVWRAG</sequence>
<protein>
    <recommendedName>
        <fullName evidence="3">Transposase</fullName>
    </recommendedName>
</protein>
<organism evidence="1 2">
    <name type="scientific">Luteimonas notoginsengisoli</name>
    <dbReference type="NCBI Taxonomy" id="1578200"/>
    <lineage>
        <taxon>Bacteria</taxon>
        <taxon>Pseudomonadati</taxon>
        <taxon>Pseudomonadota</taxon>
        <taxon>Gammaproteobacteria</taxon>
        <taxon>Lysobacterales</taxon>
        <taxon>Lysobacteraceae</taxon>
        <taxon>Luteimonas</taxon>
    </lineage>
</organism>
<evidence type="ECO:0000313" key="1">
    <source>
        <dbReference type="EMBL" id="MFC3659049.1"/>
    </source>
</evidence>
<dbReference type="Proteomes" id="UP001595724">
    <property type="component" value="Unassembled WGS sequence"/>
</dbReference>
<keyword evidence="2" id="KW-1185">Reference proteome</keyword>
<comment type="caution">
    <text evidence="1">The sequence shown here is derived from an EMBL/GenBank/DDBJ whole genome shotgun (WGS) entry which is preliminary data.</text>
</comment>
<gene>
    <name evidence="1" type="ORF">ACFOM9_03015</name>
</gene>
<evidence type="ECO:0000313" key="2">
    <source>
        <dbReference type="Proteomes" id="UP001595724"/>
    </source>
</evidence>
<reference evidence="2" key="1">
    <citation type="journal article" date="2019" name="Int. J. Syst. Evol. Microbiol.">
        <title>The Global Catalogue of Microorganisms (GCM) 10K type strain sequencing project: providing services to taxonomists for standard genome sequencing and annotation.</title>
        <authorList>
            <consortium name="The Broad Institute Genomics Platform"/>
            <consortium name="The Broad Institute Genome Sequencing Center for Infectious Disease"/>
            <person name="Wu L."/>
            <person name="Ma J."/>
        </authorList>
    </citation>
    <scope>NUCLEOTIDE SEQUENCE [LARGE SCALE GENOMIC DNA]</scope>
    <source>
        <strain evidence="2">KCTC 42211</strain>
    </source>
</reference>
<dbReference type="RefSeq" id="WP_386706046.1">
    <property type="nucleotide sequence ID" value="NZ_JBHRYF010000001.1"/>
</dbReference>
<dbReference type="EMBL" id="JBHRYF010000001">
    <property type="protein sequence ID" value="MFC3659049.1"/>
    <property type="molecule type" value="Genomic_DNA"/>
</dbReference>